<name>A0A5B2TXV5_9FLAO</name>
<dbReference type="Proteomes" id="UP000323188">
    <property type="component" value="Unassembled WGS sequence"/>
</dbReference>
<evidence type="ECO:0000313" key="2">
    <source>
        <dbReference type="Proteomes" id="UP000323188"/>
    </source>
</evidence>
<organism evidence="1 2">
    <name type="scientific">Maribacter flavus</name>
    <dbReference type="NCBI Taxonomy" id="1658664"/>
    <lineage>
        <taxon>Bacteria</taxon>
        <taxon>Pseudomonadati</taxon>
        <taxon>Bacteroidota</taxon>
        <taxon>Flavobacteriia</taxon>
        <taxon>Flavobacteriales</taxon>
        <taxon>Flavobacteriaceae</taxon>
        <taxon>Maribacter</taxon>
    </lineage>
</organism>
<gene>
    <name evidence="1" type="ORF">F0361_05095</name>
</gene>
<comment type="caution">
    <text evidence="1">The sequence shown here is derived from an EMBL/GenBank/DDBJ whole genome shotgun (WGS) entry which is preliminary data.</text>
</comment>
<reference evidence="1 2" key="1">
    <citation type="submission" date="2019-09" db="EMBL/GenBank/DDBJ databases">
        <authorList>
            <person name="Khan S.A."/>
            <person name="Jeon C.O."/>
            <person name="Chun B.H."/>
            <person name="Jeong S.E."/>
        </authorList>
    </citation>
    <scope>NUCLEOTIDE SEQUENCE [LARGE SCALE GENOMIC DNA]</scope>
    <source>
        <strain evidence="1 2">KCTC 42508</strain>
    </source>
</reference>
<dbReference type="RefSeq" id="WP_154917495.1">
    <property type="nucleotide sequence ID" value="NZ_VUOE01000001.1"/>
</dbReference>
<dbReference type="Gene3D" id="3.30.70.3110">
    <property type="match status" value="1"/>
</dbReference>
<accession>A0A5B2TXV5</accession>
<proteinExistence type="predicted"/>
<dbReference type="EMBL" id="VUOE01000001">
    <property type="protein sequence ID" value="KAA2218993.1"/>
    <property type="molecule type" value="Genomic_DNA"/>
</dbReference>
<evidence type="ECO:0000313" key="1">
    <source>
        <dbReference type="EMBL" id="KAA2218993.1"/>
    </source>
</evidence>
<sequence>MKKVSVLLGIGILGGLLISAKGDCNLKNLEHNPHTTKYNPFAEGLQIAIESANLDASEIVVFEIEEEVDLGFDTAEYLPLGFNAYDGMELAVEDIVVLEEDEEVDLGFDVALYLPKDFNAYK</sequence>
<protein>
    <submittedName>
        <fullName evidence="1">Uncharacterized protein</fullName>
    </submittedName>
</protein>
<dbReference type="AlphaFoldDB" id="A0A5B2TXV5"/>